<dbReference type="Proteomes" id="UP001140091">
    <property type="component" value="Unassembled WGS sequence"/>
</dbReference>
<sequence>MSPSAEYSLVPRANENSDPRNRKRLKVLQQAKIQQSLSKLSWQLDSPDRGCEALSSYLIKENDTAIVDYVLTPFMDATVLQDVMDEKQVHALIHAVNDLTNLMFALDDRAGTRSSPGDISAFKSAVFPNICENWPMVIRSLRILMLHFWKSADASKMTGNCVELLKATLLAYRENGYAEELFSLPCTIDFIYLLVCRAEVYPGLDLAIHPVFTILCVLALCLESDSAGRSSFSLRLSTVNEVTRYTVIGALVRRAREFADHGCNKQHLRRRDLRCDAPKSLETLLSCTDSLLEANPSLFHTFMQHNFLFEYAESLSRMVKSAASLSDSSPLPVATHDWQEFWSHMAQAITHFLSYVASKRCPSRSHGMAKAIEGGAISSALICLLNFAPNGPYESIYENLKNRLMDISSCDFQFSRVVKAVSKTYSTELMDQVKKKNGLEELYWRFDSTFHRGLAVFEVVGGSNPGSSINLCDNLKEEDWKTFHKYECISRSFSYQDQKTRNTWETISSKRDQLMYLEYTLNYTQNLGEGGQLDSEPVRRTGEWLEKPFPGSGSDEVELDDQSKDDNHGKRLDPDKVITLDLINYAGVAQIVLTIDECRSVIWSQLRDAQSYQRRIDAMVQSVTSPSETLIHDSDNGETSFPPVDLDHRHLDTTRVDMATSSSAPPPDSCPDGSPSQATGEKGESKLRLAQGIFFHDSHNATIILATVKVDDNPRDGDDKRKYCIVNSVFGLCKPDVIRKGMWKDKIQAPPAKVPQASEQWRIRAAKGLKRSGQIASN</sequence>
<evidence type="ECO:0000313" key="3">
    <source>
        <dbReference type="Proteomes" id="UP001140091"/>
    </source>
</evidence>
<protein>
    <submittedName>
        <fullName evidence="2">Uncharacterized protein</fullName>
    </submittedName>
</protein>
<reference evidence="2" key="1">
    <citation type="submission" date="2022-06" db="EMBL/GenBank/DDBJ databases">
        <title>Genome Sequence of Candolleomyces eurysporus.</title>
        <authorList>
            <person name="Buettner E."/>
        </authorList>
    </citation>
    <scope>NUCLEOTIDE SEQUENCE</scope>
    <source>
        <strain evidence="2">VTCC 930004</strain>
    </source>
</reference>
<keyword evidence="3" id="KW-1185">Reference proteome</keyword>
<evidence type="ECO:0000313" key="2">
    <source>
        <dbReference type="EMBL" id="KAJ2928712.1"/>
    </source>
</evidence>
<feature type="region of interest" description="Disordered" evidence="1">
    <location>
        <begin position="1"/>
        <end position="21"/>
    </location>
</feature>
<name>A0A9W8J5V7_9AGAR</name>
<feature type="non-terminal residue" evidence="2">
    <location>
        <position position="1"/>
    </location>
</feature>
<proteinExistence type="predicted"/>
<dbReference type="AlphaFoldDB" id="A0A9W8J5V7"/>
<feature type="region of interest" description="Disordered" evidence="1">
    <location>
        <begin position="543"/>
        <end position="573"/>
    </location>
</feature>
<feature type="region of interest" description="Disordered" evidence="1">
    <location>
        <begin position="627"/>
        <end position="683"/>
    </location>
</feature>
<accession>A0A9W8J5V7</accession>
<dbReference type="OrthoDB" id="2895307at2759"/>
<dbReference type="EMBL" id="JANBPK010000920">
    <property type="protein sequence ID" value="KAJ2928712.1"/>
    <property type="molecule type" value="Genomic_DNA"/>
</dbReference>
<feature type="compositionally biased region" description="Basic and acidic residues" evidence="1">
    <location>
        <begin position="561"/>
        <end position="573"/>
    </location>
</feature>
<organism evidence="2 3">
    <name type="scientific">Candolleomyces eurysporus</name>
    <dbReference type="NCBI Taxonomy" id="2828524"/>
    <lineage>
        <taxon>Eukaryota</taxon>
        <taxon>Fungi</taxon>
        <taxon>Dikarya</taxon>
        <taxon>Basidiomycota</taxon>
        <taxon>Agaricomycotina</taxon>
        <taxon>Agaricomycetes</taxon>
        <taxon>Agaricomycetidae</taxon>
        <taxon>Agaricales</taxon>
        <taxon>Agaricineae</taxon>
        <taxon>Psathyrellaceae</taxon>
        <taxon>Candolleomyces</taxon>
    </lineage>
</organism>
<evidence type="ECO:0000256" key="1">
    <source>
        <dbReference type="SAM" id="MobiDB-lite"/>
    </source>
</evidence>
<feature type="compositionally biased region" description="Basic and acidic residues" evidence="1">
    <location>
        <begin position="645"/>
        <end position="655"/>
    </location>
</feature>
<gene>
    <name evidence="2" type="ORF">H1R20_g8391</name>
</gene>
<comment type="caution">
    <text evidence="2">The sequence shown here is derived from an EMBL/GenBank/DDBJ whole genome shotgun (WGS) entry which is preliminary data.</text>
</comment>